<gene>
    <name evidence="2" type="ORF">ENO47_03550</name>
</gene>
<reference evidence="2" key="1">
    <citation type="journal article" date="2020" name="mSystems">
        <title>Genome- and Community-Level Interaction Insights into Carbon Utilization and Element Cycling Functions of Hydrothermarchaeota in Hydrothermal Sediment.</title>
        <authorList>
            <person name="Zhou Z."/>
            <person name="Liu Y."/>
            <person name="Xu W."/>
            <person name="Pan J."/>
            <person name="Luo Z.H."/>
            <person name="Li M."/>
        </authorList>
    </citation>
    <scope>NUCLEOTIDE SEQUENCE [LARGE SCALE GENOMIC DNA]</scope>
    <source>
        <strain evidence="2">SpSt-132</strain>
    </source>
</reference>
<keyword evidence="1" id="KW-0812">Transmembrane</keyword>
<accession>A0A7C2ZE40</accession>
<protein>
    <submittedName>
        <fullName evidence="2">Uncharacterized protein</fullName>
    </submittedName>
</protein>
<comment type="caution">
    <text evidence="2">The sequence shown here is derived from an EMBL/GenBank/DDBJ whole genome shotgun (WGS) entry which is preliminary data.</text>
</comment>
<evidence type="ECO:0000313" key="2">
    <source>
        <dbReference type="EMBL" id="HEW45730.1"/>
    </source>
</evidence>
<proteinExistence type="predicted"/>
<name>A0A7C2ZE40_9AQUI</name>
<organism evidence="2">
    <name type="scientific">Hydrogenobacter sp</name>
    <dbReference type="NCBI Taxonomy" id="2152829"/>
    <lineage>
        <taxon>Bacteria</taxon>
        <taxon>Pseudomonadati</taxon>
        <taxon>Aquificota</taxon>
        <taxon>Aquificia</taxon>
        <taxon>Aquificales</taxon>
        <taxon>Aquificaceae</taxon>
        <taxon>Hydrogenobacter</taxon>
    </lineage>
</organism>
<keyword evidence="1" id="KW-0472">Membrane</keyword>
<feature type="transmembrane region" description="Helical" evidence="1">
    <location>
        <begin position="12"/>
        <end position="32"/>
    </location>
</feature>
<sequence>MRIKYNKEDLLIGIFIVLGISYPFLVALLIFFEDAVERKHAMEEIKAFYSFLLGLEECKEERAFELSKIMDQEFYKEAGGERGLLSACQSYRKSYPSAVAKERRVKDDEVLVDLLVKEKGIIKKVASVRLYFEKGEEGVKIKRVEYEKGG</sequence>
<evidence type="ECO:0000256" key="1">
    <source>
        <dbReference type="SAM" id="Phobius"/>
    </source>
</evidence>
<dbReference type="AlphaFoldDB" id="A0A7C2ZE40"/>
<dbReference type="EMBL" id="DSFP01000032">
    <property type="protein sequence ID" value="HEW45730.1"/>
    <property type="molecule type" value="Genomic_DNA"/>
</dbReference>
<keyword evidence="1" id="KW-1133">Transmembrane helix</keyword>